<dbReference type="SUPFAM" id="SSF49452">
    <property type="entry name" value="Starch-binding domain-like"/>
    <property type="match status" value="1"/>
</dbReference>
<keyword evidence="5" id="KW-1185">Reference proteome</keyword>
<proteinExistence type="predicted"/>
<dbReference type="PANTHER" id="PTHR30032">
    <property type="entry name" value="N-ACETYLMURAMOYL-L-ALANINE AMIDASE-RELATED"/>
    <property type="match status" value="1"/>
</dbReference>
<evidence type="ECO:0000313" key="4">
    <source>
        <dbReference type="EMBL" id="GAA1766130.1"/>
    </source>
</evidence>
<dbReference type="Gene3D" id="3.40.50.12090">
    <property type="match status" value="1"/>
</dbReference>
<dbReference type="Gene3D" id="2.60.40.10">
    <property type="entry name" value="Immunoglobulins"/>
    <property type="match status" value="1"/>
</dbReference>
<dbReference type="EC" id="3.2.1.1" evidence="2"/>
<dbReference type="InterPro" id="IPR013783">
    <property type="entry name" value="Ig-like_fold"/>
</dbReference>
<dbReference type="PANTHER" id="PTHR30032:SF8">
    <property type="entry name" value="GERMINATION-SPECIFIC N-ACETYLMURAMOYL-L-ALANINE AMIDASE"/>
    <property type="match status" value="1"/>
</dbReference>
<dbReference type="Gene3D" id="2.60.40.2700">
    <property type="match status" value="3"/>
</dbReference>
<evidence type="ECO:0000256" key="2">
    <source>
        <dbReference type="ARBA" id="ARBA00012595"/>
    </source>
</evidence>
<dbReference type="RefSeq" id="WP_232497988.1">
    <property type="nucleotide sequence ID" value="NZ_BAAANH010000006.1"/>
</dbReference>
<organism evidence="4 5">
    <name type="scientific">Agromyces humatus</name>
    <dbReference type="NCBI Taxonomy" id="279573"/>
    <lineage>
        <taxon>Bacteria</taxon>
        <taxon>Bacillati</taxon>
        <taxon>Actinomycetota</taxon>
        <taxon>Actinomycetes</taxon>
        <taxon>Micrococcales</taxon>
        <taxon>Microbacteriaceae</taxon>
        <taxon>Agromyces</taxon>
    </lineage>
</organism>
<dbReference type="Pfam" id="PF04122">
    <property type="entry name" value="CW_binding_2"/>
    <property type="match status" value="3"/>
</dbReference>
<comment type="catalytic activity">
    <reaction evidence="1">
        <text>Endohydrolysis of (1-&gt;4)-alpha-D-glucosidic linkages in polysaccharides containing three or more (1-&gt;4)-alpha-linked D-glucose units.</text>
        <dbReference type="EC" id="3.2.1.1"/>
    </reaction>
</comment>
<dbReference type="EMBL" id="BAAANH010000006">
    <property type="protein sequence ID" value="GAA1766130.1"/>
    <property type="molecule type" value="Genomic_DNA"/>
</dbReference>
<name>A0ABP4WZK7_9MICO</name>
<dbReference type="SUPFAM" id="SSF49478">
    <property type="entry name" value="Cna protein B-type domain"/>
    <property type="match status" value="1"/>
</dbReference>
<protein>
    <recommendedName>
        <fullName evidence="2">alpha-amylase</fullName>
        <ecNumber evidence="2">3.2.1.1</ecNumber>
    </recommendedName>
    <alternativeName>
        <fullName evidence="3">1,4-alpha-D-glucan glucanohydrolase</fullName>
    </alternativeName>
</protein>
<comment type="caution">
    <text evidence="4">The sequence shown here is derived from an EMBL/GenBank/DDBJ whole genome shotgun (WGS) entry which is preliminary data.</text>
</comment>
<dbReference type="Proteomes" id="UP001500506">
    <property type="component" value="Unassembled WGS sequence"/>
</dbReference>
<dbReference type="InterPro" id="IPR007253">
    <property type="entry name" value="Cell_wall-bd_2"/>
</dbReference>
<reference evidence="5" key="1">
    <citation type="journal article" date="2019" name="Int. J. Syst. Evol. Microbiol.">
        <title>The Global Catalogue of Microorganisms (GCM) 10K type strain sequencing project: providing services to taxonomists for standard genome sequencing and annotation.</title>
        <authorList>
            <consortium name="The Broad Institute Genomics Platform"/>
            <consortium name="The Broad Institute Genome Sequencing Center for Infectious Disease"/>
            <person name="Wu L."/>
            <person name="Ma J."/>
        </authorList>
    </citation>
    <scope>NUCLEOTIDE SEQUENCE [LARGE SCALE GENOMIC DNA]</scope>
    <source>
        <strain evidence="5">JCM 14319</strain>
    </source>
</reference>
<dbReference type="InterPro" id="IPR051922">
    <property type="entry name" value="Bact_Sporulation_Assoc"/>
</dbReference>
<sequence length="817" mass="84482">MPERPLAVTLRRGLLAALVMFIAVSMAIPGTTSAVAAESAPLGSVSGTVADPEGRGLPHMEVVLHGLPDRSYMSGYTDASGAFQFKNLEAGQYTLEFRASASSGFLREYWDDEPSSATAESFELAEAQHLTGMDVRLRRSATLAGQIIDQDGIPFPGYIGYLSLFRVSATGSLGLTQTGSTNHESRFVFNGLAPGRYTLCFELMGWGDSDYEECWQDEATEASAEAIELTDGQVTDLDVVLAEGGPVRFTNTRLRGIHRVGERLSASATTITPGAVFSYQWRADGSPIAGATESSLILTAAQLGKKVSVSVTGAAPDRLSTTSTLSGSSAVEVGVLAAPNPQILGEPHVYGTLTADLTGWTPGTDFTYKWWVDGHAGPVSTGASFTPTPAHIDRTVSVTVVGAQPGYASASGWSGSYGPIVPGPGNVTIPVITGSPTVGSTLRASASSTVPDAEFGYEWLADGAVIPDEIGRDLILSNALLGRRISVRVSAWGLGYAAVAKTSNLTAAVTLPSSWGKVSRLAGSDRYTTAAAISRSSYSPGVPVAYLASGAGFADALAGAPAAAKSKGPILLTDSESITPVALEELKRLRPDRIVLLGGQGVISYELGVKLELMDLAPTYRSGGDDRYSTAVEISKSTYQPGVPVVYVASGASFPDALAGAPVAGLEKGPILLSGRGALPSVVTAELRRLQPAKIVILGGTGVVDSRVASQLESLTAGTVTRLAGTDRYATSAAISKSTFVPGVPVAYIASGTDFPDALAGAPVAGMRKGPVLLTERGSVPKVVLDELRRLRPAEIVILGGTGAVSASVRSQLDALG</sequence>
<evidence type="ECO:0000256" key="1">
    <source>
        <dbReference type="ARBA" id="ARBA00000548"/>
    </source>
</evidence>
<gene>
    <name evidence="4" type="ORF">GCM10009747_27910</name>
</gene>
<evidence type="ECO:0000313" key="5">
    <source>
        <dbReference type="Proteomes" id="UP001500506"/>
    </source>
</evidence>
<accession>A0ABP4WZK7</accession>
<evidence type="ECO:0000256" key="3">
    <source>
        <dbReference type="ARBA" id="ARBA00030238"/>
    </source>
</evidence>
<dbReference type="Pfam" id="PF13620">
    <property type="entry name" value="CarboxypepD_reg"/>
    <property type="match status" value="1"/>
</dbReference>
<dbReference type="InterPro" id="IPR013784">
    <property type="entry name" value="Carb-bd-like_fold"/>
</dbReference>